<protein>
    <submittedName>
        <fullName evidence="2">Putative fasciclin domain family protein</fullName>
    </submittedName>
</protein>
<dbReference type="eggNOG" id="ENOG502SGEW">
    <property type="taxonomic scope" value="Eukaryota"/>
</dbReference>
<dbReference type="HOGENOM" id="CLU_029865_0_0_1"/>
<feature type="region of interest" description="Disordered" evidence="1">
    <location>
        <begin position="259"/>
        <end position="318"/>
    </location>
</feature>
<proteinExistence type="predicted"/>
<reference evidence="3" key="1">
    <citation type="journal article" date="2013" name="Genome Announc.">
        <title>Draft genome sequence of the ascomycete Phaeoacremonium aleophilum strain UCR-PA7, a causal agent of the esca disease complex in grapevines.</title>
        <authorList>
            <person name="Blanco-Ulate B."/>
            <person name="Rolshausen P."/>
            <person name="Cantu D."/>
        </authorList>
    </citation>
    <scope>NUCLEOTIDE SEQUENCE [LARGE SCALE GENOMIC DNA]</scope>
    <source>
        <strain evidence="3">UCR-PA7</strain>
    </source>
</reference>
<gene>
    <name evidence="2" type="ORF">UCRPA7_4835</name>
</gene>
<dbReference type="KEGG" id="tmn:UCRPA7_4835"/>
<keyword evidence="3" id="KW-1185">Reference proteome</keyword>
<dbReference type="AlphaFoldDB" id="R8BJX3"/>
<feature type="compositionally biased region" description="Pro residues" evidence="1">
    <location>
        <begin position="276"/>
        <end position="295"/>
    </location>
</feature>
<dbReference type="RefSeq" id="XP_007915577.1">
    <property type="nucleotide sequence ID" value="XM_007917386.1"/>
</dbReference>
<name>R8BJX3_PHAM7</name>
<evidence type="ECO:0000313" key="3">
    <source>
        <dbReference type="Proteomes" id="UP000014074"/>
    </source>
</evidence>
<dbReference type="EMBL" id="KB933141">
    <property type="protein sequence ID" value="EON99611.1"/>
    <property type="molecule type" value="Genomic_DNA"/>
</dbReference>
<evidence type="ECO:0000256" key="1">
    <source>
        <dbReference type="SAM" id="MobiDB-lite"/>
    </source>
</evidence>
<feature type="region of interest" description="Disordered" evidence="1">
    <location>
        <begin position="114"/>
        <end position="195"/>
    </location>
</feature>
<feature type="compositionally biased region" description="Basic and acidic residues" evidence="1">
    <location>
        <begin position="163"/>
        <end position="178"/>
    </location>
</feature>
<organism evidence="2 3">
    <name type="scientific">Phaeoacremonium minimum (strain UCR-PA7)</name>
    <name type="common">Esca disease fungus</name>
    <name type="synonym">Togninia minima</name>
    <dbReference type="NCBI Taxonomy" id="1286976"/>
    <lineage>
        <taxon>Eukaryota</taxon>
        <taxon>Fungi</taxon>
        <taxon>Dikarya</taxon>
        <taxon>Ascomycota</taxon>
        <taxon>Pezizomycotina</taxon>
        <taxon>Sordariomycetes</taxon>
        <taxon>Sordariomycetidae</taxon>
        <taxon>Togniniales</taxon>
        <taxon>Togniniaceae</taxon>
        <taxon>Phaeoacremonium</taxon>
    </lineage>
</organism>
<feature type="compositionally biased region" description="Low complexity" evidence="1">
    <location>
        <begin position="259"/>
        <end position="275"/>
    </location>
</feature>
<dbReference type="OrthoDB" id="336321at2759"/>
<dbReference type="Proteomes" id="UP000014074">
    <property type="component" value="Unassembled WGS sequence"/>
</dbReference>
<accession>R8BJX3</accession>
<dbReference type="GeneID" id="19325327"/>
<sequence>MDGPPLSQASSHFPLDPVTGDVLFKQETARRDALRKKGNCLTGCKELDEQVLLGGFERGSVVGITAEEEEMALLNSPADVNTQLKACLERVALSRVFDINGLWEVLGELDLPTQMPDPSLSPEIQRHEKLQSESEIDEETLPSIGETEILDSQDEGGLSSPESTRETLAKPAAPERKASVPPKQPNLIPDEARKNVPPIPDIILITHMSSLLATLFTHREKASAHPTLQLMASHMRYLTRSPEHGGPLFLILNSTTSSAAPNDSTAAAAKAEGPPRSSPEPPLRPTSRPNPPKPLDPTLRSIFNPPPQSYGYDAPPTRRNKPSFGLVFTQLLDMHLLCTRVPKRRADAEALYAPSSSDGSLTHGEGDAVPSAKQVEYATVVEVLLDEVGAWEVGGQGRRRSREQRWGAVEVWRMEGGKVRVVDAFDTSVKKPVGEIRLAAGFGGPVDR</sequence>
<evidence type="ECO:0000313" key="2">
    <source>
        <dbReference type="EMBL" id="EON99611.1"/>
    </source>
</evidence>